<dbReference type="RefSeq" id="XP_060123537.1">
    <property type="nucleotide sequence ID" value="XM_060267554.1"/>
</dbReference>
<dbReference type="GeneID" id="85227279"/>
<dbReference type="Pfam" id="PF00389">
    <property type="entry name" value="2-Hacid_dh"/>
    <property type="match status" value="1"/>
</dbReference>
<accession>A0AAF0F4E7</accession>
<evidence type="ECO:0000256" key="1">
    <source>
        <dbReference type="ARBA" id="ARBA00023002"/>
    </source>
</evidence>
<evidence type="ECO:0000259" key="3">
    <source>
        <dbReference type="Pfam" id="PF00389"/>
    </source>
</evidence>
<organism evidence="5 6">
    <name type="scientific">Malassezia japonica</name>
    <dbReference type="NCBI Taxonomy" id="223818"/>
    <lineage>
        <taxon>Eukaryota</taxon>
        <taxon>Fungi</taxon>
        <taxon>Dikarya</taxon>
        <taxon>Basidiomycota</taxon>
        <taxon>Ustilaginomycotina</taxon>
        <taxon>Malasseziomycetes</taxon>
        <taxon>Malasseziales</taxon>
        <taxon>Malasseziaceae</taxon>
        <taxon>Malassezia</taxon>
    </lineage>
</organism>
<evidence type="ECO:0000259" key="4">
    <source>
        <dbReference type="Pfam" id="PF02826"/>
    </source>
</evidence>
<dbReference type="PANTHER" id="PTHR10996">
    <property type="entry name" value="2-HYDROXYACID DEHYDROGENASE-RELATED"/>
    <property type="match status" value="1"/>
</dbReference>
<dbReference type="PROSITE" id="PS00671">
    <property type="entry name" value="D_2_HYDROXYACID_DH_3"/>
    <property type="match status" value="1"/>
</dbReference>
<proteinExistence type="inferred from homology"/>
<keyword evidence="1 2" id="KW-0560">Oxidoreductase</keyword>
<sequence>MTDARPIVVQTSAIPSPLLKEAHERGAIQLKLWERDESTPDDVQSANREWILNNVAGASALVVLLSNKVDAEVLDKAGSSLKVVSTMSVGYDHVDVNACKERGIRIGYTPDVLSGAVADTTLLLMLMITRHALVANRIVTSGAWRFTPMTPTTLTGPSLEGKTIGFLGFGSIAQFVVRRLLSFSPAKVLYTTSKPKPFAFDNEAFATLAQDPFLQASQAAHGRLPIEIANEPALEKMAAEVDVLVVLANYSQSTHHIVNASLLSKMKKSAYLVNIARGPLVDTAALVDALKRDEIAGAALDVIEGEPNVSRDSPILEPELADKVVLLPHIGSATIETRETMAQFAAQNALGALGVRDDKPDAMPAELKL</sequence>
<feature type="domain" description="D-isomer specific 2-hydroxyacid dehydrogenase catalytic" evidence="3">
    <location>
        <begin position="45"/>
        <end position="353"/>
    </location>
</feature>
<dbReference type="Proteomes" id="UP001217754">
    <property type="component" value="Chromosome 7"/>
</dbReference>
<feature type="domain" description="D-isomer specific 2-hydroxyacid dehydrogenase NAD-binding" evidence="4">
    <location>
        <begin position="123"/>
        <end position="218"/>
    </location>
</feature>
<evidence type="ECO:0000313" key="6">
    <source>
        <dbReference type="Proteomes" id="UP001217754"/>
    </source>
</evidence>
<comment type="similarity">
    <text evidence="2">Belongs to the D-isomer specific 2-hydroxyacid dehydrogenase family.</text>
</comment>
<dbReference type="GO" id="GO:0030267">
    <property type="term" value="F:glyoxylate reductase (NADPH) activity"/>
    <property type="evidence" value="ECO:0007669"/>
    <property type="project" value="TreeGrafter"/>
</dbReference>
<evidence type="ECO:0000256" key="2">
    <source>
        <dbReference type="RuleBase" id="RU003719"/>
    </source>
</evidence>
<dbReference type="InterPro" id="IPR006139">
    <property type="entry name" value="D-isomer_2_OHA_DH_cat_dom"/>
</dbReference>
<dbReference type="InterPro" id="IPR029753">
    <property type="entry name" value="D-isomer_DH_CS"/>
</dbReference>
<feature type="domain" description="D-isomer specific 2-hydroxyacid dehydrogenase NAD-binding" evidence="4">
    <location>
        <begin position="233"/>
        <end position="331"/>
    </location>
</feature>
<dbReference type="GO" id="GO:0016618">
    <property type="term" value="F:hydroxypyruvate reductase [NAD(P)H] activity"/>
    <property type="evidence" value="ECO:0007669"/>
    <property type="project" value="TreeGrafter"/>
</dbReference>
<dbReference type="InterPro" id="IPR050223">
    <property type="entry name" value="D-isomer_2-hydroxyacid_DH"/>
</dbReference>
<reference evidence="5" key="1">
    <citation type="submission" date="2023-03" db="EMBL/GenBank/DDBJ databases">
        <title>Mating type loci evolution in Malassezia.</title>
        <authorList>
            <person name="Coelho M.A."/>
        </authorList>
    </citation>
    <scope>NUCLEOTIDE SEQUENCE</scope>
    <source>
        <strain evidence="5">CBS 9431</strain>
    </source>
</reference>
<dbReference type="CDD" id="cd05301">
    <property type="entry name" value="GDH"/>
    <property type="match status" value="1"/>
</dbReference>
<dbReference type="Gene3D" id="3.40.50.720">
    <property type="entry name" value="NAD(P)-binding Rossmann-like Domain"/>
    <property type="match status" value="2"/>
</dbReference>
<dbReference type="Pfam" id="PF02826">
    <property type="entry name" value="2-Hacid_dh_C"/>
    <property type="match status" value="2"/>
</dbReference>
<dbReference type="InterPro" id="IPR036291">
    <property type="entry name" value="NAD(P)-bd_dom_sf"/>
</dbReference>
<dbReference type="EMBL" id="CP119964">
    <property type="protein sequence ID" value="WFD40640.1"/>
    <property type="molecule type" value="Genomic_DNA"/>
</dbReference>
<gene>
    <name evidence="5" type="ORF">MJAP1_003628</name>
</gene>
<dbReference type="InterPro" id="IPR006140">
    <property type="entry name" value="D-isomer_DH_NAD-bd"/>
</dbReference>
<dbReference type="GO" id="GO:0051287">
    <property type="term" value="F:NAD binding"/>
    <property type="evidence" value="ECO:0007669"/>
    <property type="project" value="InterPro"/>
</dbReference>
<dbReference type="AlphaFoldDB" id="A0AAF0F4E7"/>
<name>A0AAF0F4E7_9BASI</name>
<dbReference type="SUPFAM" id="SSF51735">
    <property type="entry name" value="NAD(P)-binding Rossmann-fold domains"/>
    <property type="match status" value="1"/>
</dbReference>
<protein>
    <recommendedName>
        <fullName evidence="7">Glyoxylate reductase</fullName>
    </recommendedName>
</protein>
<dbReference type="SUPFAM" id="SSF52283">
    <property type="entry name" value="Formate/glycerate dehydrogenase catalytic domain-like"/>
    <property type="match status" value="1"/>
</dbReference>
<evidence type="ECO:0008006" key="7">
    <source>
        <dbReference type="Google" id="ProtNLM"/>
    </source>
</evidence>
<keyword evidence="6" id="KW-1185">Reference proteome</keyword>
<dbReference type="GO" id="GO:0005829">
    <property type="term" value="C:cytosol"/>
    <property type="evidence" value="ECO:0007669"/>
    <property type="project" value="TreeGrafter"/>
</dbReference>
<dbReference type="PANTHER" id="PTHR10996:SF277">
    <property type="entry name" value="GLYOXYLATE REDUCTASE_HYDROXYPYRUVATE REDUCTASE"/>
    <property type="match status" value="1"/>
</dbReference>
<evidence type="ECO:0000313" key="5">
    <source>
        <dbReference type="EMBL" id="WFD40640.1"/>
    </source>
</evidence>